<dbReference type="InterPro" id="IPR004393">
    <property type="entry name" value="NadC"/>
</dbReference>
<keyword evidence="7 12" id="KW-0328">Glycosyltransferase</keyword>
<evidence type="ECO:0000313" key="16">
    <source>
        <dbReference type="Proteomes" id="UP000430508"/>
    </source>
</evidence>
<evidence type="ECO:0000256" key="10">
    <source>
        <dbReference type="ARBA" id="ARBA00047445"/>
    </source>
</evidence>
<dbReference type="FunFam" id="3.20.20.70:FF:000030">
    <property type="entry name" value="Nicotinate-nucleotide pyrophosphorylase, carboxylating"/>
    <property type="match status" value="1"/>
</dbReference>
<evidence type="ECO:0000259" key="13">
    <source>
        <dbReference type="Pfam" id="PF01729"/>
    </source>
</evidence>
<evidence type="ECO:0000256" key="8">
    <source>
        <dbReference type="ARBA" id="ARBA00022679"/>
    </source>
</evidence>
<dbReference type="SUPFAM" id="SSF54675">
    <property type="entry name" value="Nicotinate/Quinolinate PRTase N-terminal domain-like"/>
    <property type="match status" value="1"/>
</dbReference>
<gene>
    <name evidence="15" type="primary">nadC</name>
    <name evidence="15" type="ORF">GQ588_01285</name>
</gene>
<dbReference type="GO" id="GO:0034213">
    <property type="term" value="P:quinolinate catabolic process"/>
    <property type="evidence" value="ECO:0007669"/>
    <property type="project" value="TreeGrafter"/>
</dbReference>
<comment type="pathway">
    <text evidence="2">Cofactor biosynthesis; NAD(+) biosynthesis; nicotinate D-ribonucleotide from quinolinate: step 1/1.</text>
</comment>
<evidence type="ECO:0000259" key="14">
    <source>
        <dbReference type="Pfam" id="PF02749"/>
    </source>
</evidence>
<evidence type="ECO:0000256" key="2">
    <source>
        <dbReference type="ARBA" id="ARBA00004893"/>
    </source>
</evidence>
<dbReference type="FunFam" id="3.90.1170.20:FF:000001">
    <property type="entry name" value="Nicotinate-nucleotide diphosphorylase (Carboxylating)"/>
    <property type="match status" value="1"/>
</dbReference>
<dbReference type="PIRSF" id="PIRSF006250">
    <property type="entry name" value="NadC_ModD"/>
    <property type="match status" value="1"/>
</dbReference>
<feature type="domain" description="Quinolinate phosphoribosyl transferase C-terminal" evidence="13">
    <location>
        <begin position="109"/>
        <end position="273"/>
    </location>
</feature>
<protein>
    <recommendedName>
        <fullName evidence="11">Probable nicotinate-nucleotide pyrophosphorylase [carboxylating]</fullName>
        <ecNumber evidence="5">2.4.2.19</ecNumber>
    </recommendedName>
    <alternativeName>
        <fullName evidence="9">Quinolinate phosphoribosyltransferase [decarboxylating]</fullName>
    </alternativeName>
</protein>
<evidence type="ECO:0000256" key="7">
    <source>
        <dbReference type="ARBA" id="ARBA00022676"/>
    </source>
</evidence>
<dbReference type="EMBL" id="CP046996">
    <property type="protein sequence ID" value="QGZ99400.1"/>
    <property type="molecule type" value="Genomic_DNA"/>
</dbReference>
<evidence type="ECO:0000256" key="5">
    <source>
        <dbReference type="ARBA" id="ARBA00011944"/>
    </source>
</evidence>
<dbReference type="UniPathway" id="UPA00253">
    <property type="reaction ID" value="UER00331"/>
</dbReference>
<dbReference type="Gene3D" id="3.20.20.70">
    <property type="entry name" value="Aldolase class I"/>
    <property type="match status" value="1"/>
</dbReference>
<dbReference type="EC" id="2.4.2.19" evidence="5"/>
<organism evidence="15 16">
    <name type="scientific">Dehalobacter restrictus</name>
    <dbReference type="NCBI Taxonomy" id="55583"/>
    <lineage>
        <taxon>Bacteria</taxon>
        <taxon>Bacillati</taxon>
        <taxon>Bacillota</taxon>
        <taxon>Clostridia</taxon>
        <taxon>Eubacteriales</taxon>
        <taxon>Desulfitobacteriaceae</taxon>
        <taxon>Dehalobacter</taxon>
    </lineage>
</organism>
<dbReference type="GO" id="GO:0005737">
    <property type="term" value="C:cytoplasm"/>
    <property type="evidence" value="ECO:0007669"/>
    <property type="project" value="TreeGrafter"/>
</dbReference>
<feature type="domain" description="Quinolinate phosphoribosyl transferase N-terminal" evidence="14">
    <location>
        <begin position="25"/>
        <end position="107"/>
    </location>
</feature>
<dbReference type="InterPro" id="IPR013785">
    <property type="entry name" value="Aldolase_TIM"/>
</dbReference>
<dbReference type="GO" id="GO:0009435">
    <property type="term" value="P:NAD+ biosynthetic process"/>
    <property type="evidence" value="ECO:0007669"/>
    <property type="project" value="UniProtKB-UniPathway"/>
</dbReference>
<dbReference type="InterPro" id="IPR027277">
    <property type="entry name" value="NadC/ModD"/>
</dbReference>
<dbReference type="NCBIfam" id="TIGR00078">
    <property type="entry name" value="nadC"/>
    <property type="match status" value="1"/>
</dbReference>
<dbReference type="RefSeq" id="WP_019224804.1">
    <property type="nucleotide sequence ID" value="NZ_CP046996.1"/>
</dbReference>
<evidence type="ECO:0000256" key="3">
    <source>
        <dbReference type="ARBA" id="ARBA00009400"/>
    </source>
</evidence>
<dbReference type="PANTHER" id="PTHR32179">
    <property type="entry name" value="NICOTINATE-NUCLEOTIDE PYROPHOSPHORYLASE [CARBOXYLATING]"/>
    <property type="match status" value="1"/>
</dbReference>
<dbReference type="AlphaFoldDB" id="A0A857DFC3"/>
<evidence type="ECO:0000256" key="9">
    <source>
        <dbReference type="ARBA" id="ARBA00033102"/>
    </source>
</evidence>
<evidence type="ECO:0000256" key="6">
    <source>
        <dbReference type="ARBA" id="ARBA00022642"/>
    </source>
</evidence>
<comment type="similarity">
    <text evidence="3 12">Belongs to the NadC/ModD family.</text>
</comment>
<name>A0A857DFC3_9FIRM</name>
<comment type="catalytic activity">
    <reaction evidence="10">
        <text>nicotinate beta-D-ribonucleotide + CO2 + diphosphate = quinolinate + 5-phospho-alpha-D-ribose 1-diphosphate + 2 H(+)</text>
        <dbReference type="Rhea" id="RHEA:12733"/>
        <dbReference type="ChEBI" id="CHEBI:15378"/>
        <dbReference type="ChEBI" id="CHEBI:16526"/>
        <dbReference type="ChEBI" id="CHEBI:29959"/>
        <dbReference type="ChEBI" id="CHEBI:33019"/>
        <dbReference type="ChEBI" id="CHEBI:57502"/>
        <dbReference type="ChEBI" id="CHEBI:58017"/>
        <dbReference type="EC" id="2.4.2.19"/>
    </reaction>
</comment>
<evidence type="ECO:0000256" key="12">
    <source>
        <dbReference type="PIRNR" id="PIRNR006250"/>
    </source>
</evidence>
<dbReference type="InterPro" id="IPR022412">
    <property type="entry name" value="Quinolinate_PRibosylTrfase_N"/>
</dbReference>
<evidence type="ECO:0000256" key="4">
    <source>
        <dbReference type="ARBA" id="ARBA00011218"/>
    </source>
</evidence>
<evidence type="ECO:0000256" key="11">
    <source>
        <dbReference type="ARBA" id="ARBA00069173"/>
    </source>
</evidence>
<dbReference type="PANTHER" id="PTHR32179:SF3">
    <property type="entry name" value="NICOTINATE-NUCLEOTIDE PYROPHOSPHORYLASE [CARBOXYLATING]"/>
    <property type="match status" value="1"/>
</dbReference>
<dbReference type="InterPro" id="IPR036068">
    <property type="entry name" value="Nicotinate_pribotase-like_C"/>
</dbReference>
<dbReference type="SUPFAM" id="SSF51690">
    <property type="entry name" value="Nicotinate/Quinolinate PRTase C-terminal domain-like"/>
    <property type="match status" value="1"/>
</dbReference>
<dbReference type="InterPro" id="IPR037128">
    <property type="entry name" value="Quinolinate_PRibosylTase_N_sf"/>
</dbReference>
<keyword evidence="8 12" id="KW-0808">Transferase</keyword>
<dbReference type="Pfam" id="PF02749">
    <property type="entry name" value="QRPTase_N"/>
    <property type="match status" value="1"/>
</dbReference>
<sequence>MFATFQYEELIERALKEDIGTGDLSTLIIPKDYQSEARIYAKAHGIICGLFIAEMTFKKIDPYIDVQMQVEDGDSIGPGTLIMKINGSLAGILQAERTVLNFIQHLSGISSITKRFVELVSDLGVKVTDTRKTMPGMRNLQKYAVRVGGGTNHRFGLYDAVMLKDNHLDAIGNLAEAVQKIKTKVGHMVKIEVECETLEQVREAVLSGVDVIMLDNMSLQDMKTAVQYINHRVVVEASGGVREDTVRQIAETGVDIISVGRLTHSVEAIDFSMVVDDFKPSIQKHLHSAEKI</sequence>
<keyword evidence="6" id="KW-0662">Pyridine nucleotide biosynthesis</keyword>
<comment type="subunit">
    <text evidence="4">Hexamer formed by 3 homodimers.</text>
</comment>
<dbReference type="InterPro" id="IPR002638">
    <property type="entry name" value="Quinolinate_PRibosylTrfase_C"/>
</dbReference>
<dbReference type="Gene3D" id="3.90.1170.20">
    <property type="entry name" value="Quinolinate phosphoribosyl transferase, N-terminal domain"/>
    <property type="match status" value="1"/>
</dbReference>
<dbReference type="Proteomes" id="UP000430508">
    <property type="component" value="Chromosome"/>
</dbReference>
<comment type="function">
    <text evidence="1">Involved in the catabolism of quinolinic acid (QA).</text>
</comment>
<evidence type="ECO:0000313" key="15">
    <source>
        <dbReference type="EMBL" id="QGZ99400.1"/>
    </source>
</evidence>
<dbReference type="GO" id="GO:0004514">
    <property type="term" value="F:nicotinate-nucleotide diphosphorylase (carboxylating) activity"/>
    <property type="evidence" value="ECO:0007669"/>
    <property type="project" value="UniProtKB-EC"/>
</dbReference>
<accession>A0A857DFC3</accession>
<dbReference type="CDD" id="cd01572">
    <property type="entry name" value="QPRTase"/>
    <property type="match status" value="1"/>
</dbReference>
<evidence type="ECO:0000256" key="1">
    <source>
        <dbReference type="ARBA" id="ARBA00003237"/>
    </source>
</evidence>
<proteinExistence type="inferred from homology"/>
<dbReference type="Pfam" id="PF01729">
    <property type="entry name" value="QRPTase_C"/>
    <property type="match status" value="1"/>
</dbReference>
<reference evidence="15 16" key="1">
    <citation type="submission" date="2019-12" db="EMBL/GenBank/DDBJ databases">
        <title>Sequence classification of anaerobic respiratory reductive dehalogenases: First we see many, then we see few.</title>
        <authorList>
            <person name="Molenda O."/>
            <person name="Puentes Jacome L.A."/>
            <person name="Cao X."/>
            <person name="Nesbo C.L."/>
            <person name="Tang S."/>
            <person name="Morson N."/>
            <person name="Patron J."/>
            <person name="Lomheim L."/>
            <person name="Wishart D.S."/>
            <person name="Edwards E.A."/>
        </authorList>
    </citation>
    <scope>NUCLEOTIDE SEQUENCE [LARGE SCALE GENOMIC DNA]</scope>
    <source>
        <strain evidence="15 16">12DCA</strain>
    </source>
</reference>